<dbReference type="EMBL" id="ML986623">
    <property type="protein sequence ID" value="KAF2263660.1"/>
    <property type="molecule type" value="Genomic_DNA"/>
</dbReference>
<keyword evidence="2" id="KW-1185">Reference proteome</keyword>
<gene>
    <name evidence="1" type="ORF">CC78DRAFT_267912</name>
</gene>
<comment type="caution">
    <text evidence="1">The sequence shown here is derived from an EMBL/GenBank/DDBJ whole genome shotgun (WGS) entry which is preliminary data.</text>
</comment>
<accession>A0A9P4K8G7</accession>
<name>A0A9P4K8G7_9PLEO</name>
<proteinExistence type="predicted"/>
<evidence type="ECO:0000313" key="2">
    <source>
        <dbReference type="Proteomes" id="UP000800093"/>
    </source>
</evidence>
<sequence>MSWTTFHGPWSKDLEAFKQSITNMPSQYKEPFDAIARESSTTICDMAALHVWESDSDIDALLHLTHVIVKIRSISTYIPQETGKGKLIPLGMVIIAELKQGRDNFRRLCEQVKHLTNSEGTRHLHGTVYAFGSIAVVKGVNNALTPDVNGRYNAATRSEMDAAVKRINVTIDRIFKESASGIGPGNNKLIWHHGPVIHFLLHWINNTTSTLRSYIGSITVTSALDFTQGFQPSILGTQNKMKDLERLETYCKRLAISAVFLDPKSQFVVHDCIATYIYYFSWYIHTLVPQSLLREHFHTAQDALVTFAFRLRGASERKYTDDVVRMVKKHLDKYTAKPWAKFCISPSNYTKQHCRNAATDLQIHNAVQLAADPFAFLAGDERIAGGASTMFPALARLFVGPCAGALANEYVSAPFGIDAQTFLIRASSDSPFRVYIPAPEQTVDLVTERVRGTFMAVIQCLRMQLGDPILRTEERMMWQEVKKACGWAIDGCEFGLPGGVIEKVRFVEGKFVGGMWEWLVSGTPVDGWE</sequence>
<reference evidence="2" key="1">
    <citation type="journal article" date="2020" name="Stud. Mycol.">
        <title>101 Dothideomycetes genomes: A test case for predicting lifestyles and emergence of pathogens.</title>
        <authorList>
            <person name="Haridas S."/>
            <person name="Albert R."/>
            <person name="Binder M."/>
            <person name="Bloem J."/>
            <person name="LaButti K."/>
            <person name="Salamov A."/>
            <person name="Andreopoulos B."/>
            <person name="Baker S."/>
            <person name="Barry K."/>
            <person name="Bills G."/>
            <person name="Bluhm B."/>
            <person name="Cannon C."/>
            <person name="Castanera R."/>
            <person name="Culley D."/>
            <person name="Daum C."/>
            <person name="Ezra D."/>
            <person name="Gonzalez J."/>
            <person name="Henrissat B."/>
            <person name="Kuo A."/>
            <person name="Liang C."/>
            <person name="Lipzen A."/>
            <person name="Lutzoni F."/>
            <person name="Magnuson J."/>
            <person name="Mondo S."/>
            <person name="Nolan M."/>
            <person name="Ohm R."/>
            <person name="Pangilinan J."/>
            <person name="Park H.-J."/>
            <person name="Ramirez L."/>
            <person name="Alfaro M."/>
            <person name="Sun H."/>
            <person name="Tritt A."/>
            <person name="Yoshinaga Y."/>
            <person name="Zwiers L.-H."/>
            <person name="Turgeon B."/>
            <person name="Goodwin S."/>
            <person name="Spatafora J."/>
            <person name="Crous P."/>
            <person name="Grigoriev I."/>
        </authorList>
    </citation>
    <scope>NUCLEOTIDE SEQUENCE [LARGE SCALE GENOMIC DNA]</scope>
    <source>
        <strain evidence="2">CBS 304.66</strain>
    </source>
</reference>
<organism evidence="1 2">
    <name type="scientific">Lojkania enalia</name>
    <dbReference type="NCBI Taxonomy" id="147567"/>
    <lineage>
        <taxon>Eukaryota</taxon>
        <taxon>Fungi</taxon>
        <taxon>Dikarya</taxon>
        <taxon>Ascomycota</taxon>
        <taxon>Pezizomycotina</taxon>
        <taxon>Dothideomycetes</taxon>
        <taxon>Pleosporomycetidae</taxon>
        <taxon>Pleosporales</taxon>
        <taxon>Pleosporales incertae sedis</taxon>
        <taxon>Lojkania</taxon>
    </lineage>
</organism>
<evidence type="ECO:0000313" key="1">
    <source>
        <dbReference type="EMBL" id="KAF2263660.1"/>
    </source>
</evidence>
<dbReference type="Proteomes" id="UP000800093">
    <property type="component" value="Unassembled WGS sequence"/>
</dbReference>
<dbReference type="AlphaFoldDB" id="A0A9P4K8G7"/>
<protein>
    <submittedName>
        <fullName evidence="1">Uncharacterized protein</fullName>
    </submittedName>
</protein>
<dbReference type="OrthoDB" id="3796651at2759"/>